<evidence type="ECO:0000256" key="2">
    <source>
        <dbReference type="ARBA" id="ARBA00023180"/>
    </source>
</evidence>
<evidence type="ECO:0000313" key="4">
    <source>
        <dbReference type="Ensembl" id="ENSEBUP00000022870.1"/>
    </source>
</evidence>
<dbReference type="Proteomes" id="UP000694388">
    <property type="component" value="Unplaced"/>
</dbReference>
<reference evidence="4" key="1">
    <citation type="submission" date="2025-05" db="UniProtKB">
        <authorList>
            <consortium name="Ensembl"/>
        </authorList>
    </citation>
    <scope>IDENTIFICATION</scope>
</reference>
<dbReference type="GO" id="GO:0031012">
    <property type="term" value="C:extracellular matrix"/>
    <property type="evidence" value="ECO:0007669"/>
    <property type="project" value="TreeGrafter"/>
</dbReference>
<keyword evidence="1" id="KW-1015">Disulfide bond</keyword>
<dbReference type="GO" id="GO:0005615">
    <property type="term" value="C:extracellular space"/>
    <property type="evidence" value="ECO:0007669"/>
    <property type="project" value="TreeGrafter"/>
</dbReference>
<dbReference type="SMART" id="SM00832">
    <property type="entry name" value="C8"/>
    <property type="match status" value="1"/>
</dbReference>
<sequence>MPYKFFNGSDSFHVLHWGRYRYLIAAFGLEVLYDGHHNVRVRLPNTFSEKVCGLCGNMDSQTSNDFRMKNGTLTENAAHFGNSWKIGDENNKDVDDDGTTLLLNATLKEKARRNESCGMLLLEDGPFAACHSKFDPHVFLEDCIFEYVVRDMDEEALCEALESYFVTCSADGMKMQTWRKPDLCRKMALTFWDCHFVFTNNSKHSMCGCVFVIFS</sequence>
<keyword evidence="5" id="KW-1185">Reference proteome</keyword>
<dbReference type="Ensembl" id="ENSEBUT00000023446.1">
    <property type="protein sequence ID" value="ENSEBUP00000022870.1"/>
    <property type="gene ID" value="ENSEBUG00000014095.1"/>
</dbReference>
<dbReference type="GeneTree" id="ENSGT00950000183155"/>
<dbReference type="InterPro" id="IPR050780">
    <property type="entry name" value="Mucin_vWF_Thrombospondin_sf"/>
</dbReference>
<dbReference type="PANTHER" id="PTHR11339">
    <property type="entry name" value="EXTRACELLULAR MATRIX GLYCOPROTEIN RELATED"/>
    <property type="match status" value="1"/>
</dbReference>
<organism evidence="4 5">
    <name type="scientific">Eptatretus burgeri</name>
    <name type="common">Inshore hagfish</name>
    <dbReference type="NCBI Taxonomy" id="7764"/>
    <lineage>
        <taxon>Eukaryota</taxon>
        <taxon>Metazoa</taxon>
        <taxon>Chordata</taxon>
        <taxon>Craniata</taxon>
        <taxon>Vertebrata</taxon>
        <taxon>Cyclostomata</taxon>
        <taxon>Myxini</taxon>
        <taxon>Myxiniformes</taxon>
        <taxon>Myxinidae</taxon>
        <taxon>Eptatretinae</taxon>
        <taxon>Eptatretus</taxon>
    </lineage>
</organism>
<dbReference type="InterPro" id="IPR014853">
    <property type="entry name" value="VWF/SSPO/ZAN-like_Cys-rich_dom"/>
</dbReference>
<keyword evidence="2" id="KW-0325">Glycoprotein</keyword>
<feature type="domain" description="VWFD" evidence="3">
    <location>
        <begin position="1"/>
        <end position="92"/>
    </location>
</feature>
<dbReference type="InterPro" id="IPR001846">
    <property type="entry name" value="VWF_type-D"/>
</dbReference>
<dbReference type="Ensembl" id="ENSEBUT00000023437.1">
    <property type="protein sequence ID" value="ENSEBUP00000022861.1"/>
    <property type="gene ID" value="ENSEBUG00000014095.1"/>
</dbReference>
<dbReference type="PANTHER" id="PTHR11339:SF373">
    <property type="entry name" value="VWFD DOMAIN-CONTAINING PROTEIN"/>
    <property type="match status" value="1"/>
</dbReference>
<accession>A0A8C4R098</accession>
<evidence type="ECO:0000259" key="3">
    <source>
        <dbReference type="PROSITE" id="PS51233"/>
    </source>
</evidence>
<proteinExistence type="predicted"/>
<evidence type="ECO:0000313" key="5">
    <source>
        <dbReference type="Proteomes" id="UP000694388"/>
    </source>
</evidence>
<dbReference type="AlphaFoldDB" id="A0A8C4R098"/>
<dbReference type="PROSITE" id="PS51233">
    <property type="entry name" value="VWFD"/>
    <property type="match status" value="1"/>
</dbReference>
<dbReference type="Pfam" id="PF08742">
    <property type="entry name" value="C8"/>
    <property type="match status" value="1"/>
</dbReference>
<evidence type="ECO:0000256" key="1">
    <source>
        <dbReference type="ARBA" id="ARBA00023157"/>
    </source>
</evidence>
<protein>
    <recommendedName>
        <fullName evidence="3">VWFD domain-containing protein</fullName>
    </recommendedName>
</protein>
<dbReference type="Pfam" id="PF00094">
    <property type="entry name" value="VWD"/>
    <property type="match status" value="1"/>
</dbReference>
<name>A0A8C4R098_EPTBU</name>